<accession>A0A5J9VSH3</accession>
<protein>
    <submittedName>
        <fullName evidence="1">Uncharacterized protein</fullName>
    </submittedName>
</protein>
<dbReference type="AlphaFoldDB" id="A0A5J9VSH3"/>
<feature type="non-terminal residue" evidence="1">
    <location>
        <position position="1"/>
    </location>
</feature>
<dbReference type="Gramene" id="TVU39073">
    <property type="protein sequence ID" value="TVU39073"/>
    <property type="gene ID" value="EJB05_12476"/>
</dbReference>
<proteinExistence type="predicted"/>
<organism evidence="1 2">
    <name type="scientific">Eragrostis curvula</name>
    <name type="common">weeping love grass</name>
    <dbReference type="NCBI Taxonomy" id="38414"/>
    <lineage>
        <taxon>Eukaryota</taxon>
        <taxon>Viridiplantae</taxon>
        <taxon>Streptophyta</taxon>
        <taxon>Embryophyta</taxon>
        <taxon>Tracheophyta</taxon>
        <taxon>Spermatophyta</taxon>
        <taxon>Magnoliopsida</taxon>
        <taxon>Liliopsida</taxon>
        <taxon>Poales</taxon>
        <taxon>Poaceae</taxon>
        <taxon>PACMAD clade</taxon>
        <taxon>Chloridoideae</taxon>
        <taxon>Eragrostideae</taxon>
        <taxon>Eragrostidinae</taxon>
        <taxon>Eragrostis</taxon>
    </lineage>
</organism>
<reference evidence="1 2" key="1">
    <citation type="journal article" date="2019" name="Sci. Rep.">
        <title>A high-quality genome of Eragrostis curvula grass provides insights into Poaceae evolution and supports new strategies to enhance forage quality.</title>
        <authorList>
            <person name="Carballo J."/>
            <person name="Santos B.A.C.M."/>
            <person name="Zappacosta D."/>
            <person name="Garbus I."/>
            <person name="Selva J.P."/>
            <person name="Gallo C.A."/>
            <person name="Diaz A."/>
            <person name="Albertini E."/>
            <person name="Caccamo M."/>
            <person name="Echenique V."/>
        </authorList>
    </citation>
    <scope>NUCLEOTIDE SEQUENCE [LARGE SCALE GENOMIC DNA]</scope>
    <source>
        <strain evidence="2">cv. Victoria</strain>
        <tissue evidence="1">Leaf</tissue>
    </source>
</reference>
<gene>
    <name evidence="1" type="ORF">EJB05_12476</name>
</gene>
<dbReference type="Proteomes" id="UP000324897">
    <property type="component" value="Chromosome 4"/>
</dbReference>
<evidence type="ECO:0000313" key="1">
    <source>
        <dbReference type="EMBL" id="TVU39073.1"/>
    </source>
</evidence>
<sequence length="159" mass="18268">MDQASTCFRIKIPNLPIDSKPRCSRSAAEIPTRHVTTFVRAARGAPIAPSESIFAKFISDKDMRVISSSIPVEYDVMWWVLFFRLWWRWSYVRCMTSLEDPILDKDHLSSKRQCCWDTRGTCVAPDLFFAIYLKGIICHIIPLLMTYMSGGDNHGSATW</sequence>
<name>A0A5J9VSH3_9POAL</name>
<dbReference type="EMBL" id="RWGY01000007">
    <property type="protein sequence ID" value="TVU39073.1"/>
    <property type="molecule type" value="Genomic_DNA"/>
</dbReference>
<keyword evidence="2" id="KW-1185">Reference proteome</keyword>
<evidence type="ECO:0000313" key="2">
    <source>
        <dbReference type="Proteomes" id="UP000324897"/>
    </source>
</evidence>
<comment type="caution">
    <text evidence="1">The sequence shown here is derived from an EMBL/GenBank/DDBJ whole genome shotgun (WGS) entry which is preliminary data.</text>
</comment>